<dbReference type="PROSITE" id="PS00623">
    <property type="entry name" value="GMC_OXRED_1"/>
    <property type="match status" value="1"/>
</dbReference>
<protein>
    <submittedName>
        <fullName evidence="6">Cellobiose dehydrogenase</fullName>
    </submittedName>
</protein>
<sequence>MLRRALLALLPLAGSVLGQTATQFIDGETGWQFTGITDPVHQVTYGLTFPPLASSGPQSTEFIGEFVAPIANKWVGFAIGGAMLQNPLIVAWPNENEIVASTRIANMYSVPTELDGPILTTLPSSHVNATHWKFVFRCQGCTSWTGGGIDVTSGAALAWAISTVGVDDPSNPQSTFQEHTDFGFFGMDFSTAHTSNYASYLSGATGTTPPPSSPSGPTSTKPTPTGPTVAATPFDYIVVGGGPGGIVTADRLSEAGKKVLLIERGGPSTGETGGGYTAPWTEGTNLTKFDVPGLFETMFSDPNPYWWCKDITVFAGCLLGGGTSINGALYWIPNDRDFSQASGFPLSWGNHQPFTNKLKARLPSTDHPSTDGKRYLEESFDVVAQLLKGQGYSEITINDNPDSKDHVFGHSAFDFLDGKRGGPVASYLRTAKGRKNFSYLDYTLVTNVVRNGSTIVGVQTNDTRIGGDGIIPLNPKGRVVLSAGSFGSARILFQSGIGPSDMIDLVKADPVAGPKLPPPSQFINLPVGMNVMDNPSINLVFTHPSVDAYENWADVWASPRAADAAQYLKDQSGVFAGSSPKLNFWRAYSGSDGITRIAQGTVRPGAASINTTLPYNASNIFTITMYLSTGLTSRGRVGIDAALRAKPLVNPWFADPTDKVVLLRALNDVVSNMKDITGMTMITPDRQMTIEQYVDAYDPGTMNSNHWVASNRIAADAQHGVVDENTKVFGTDNLFIVDASIIPSLPTGNPQGMLMSVAEQASSKILALAGGP</sequence>
<dbReference type="Proteomes" id="UP000813824">
    <property type="component" value="Unassembled WGS sequence"/>
</dbReference>
<dbReference type="SUPFAM" id="SSF51905">
    <property type="entry name" value="FAD/NAD(P)-binding domain"/>
    <property type="match status" value="1"/>
</dbReference>
<dbReference type="Gene3D" id="2.60.40.1210">
    <property type="entry name" value="Cellobiose dehydrogenase, cytochrome domain"/>
    <property type="match status" value="1"/>
</dbReference>
<dbReference type="Gene3D" id="3.50.50.60">
    <property type="entry name" value="FAD/NAD(P)-binding domain"/>
    <property type="match status" value="1"/>
</dbReference>
<comment type="caution">
    <text evidence="6">The sequence shown here is derived from an EMBL/GenBank/DDBJ whole genome shotgun (WGS) entry which is preliminary data.</text>
</comment>
<dbReference type="GO" id="GO:0050660">
    <property type="term" value="F:flavin adenine dinucleotide binding"/>
    <property type="evidence" value="ECO:0007669"/>
    <property type="project" value="InterPro"/>
</dbReference>
<evidence type="ECO:0000259" key="5">
    <source>
        <dbReference type="PROSITE" id="PS00623"/>
    </source>
</evidence>
<evidence type="ECO:0000256" key="2">
    <source>
        <dbReference type="RuleBase" id="RU003968"/>
    </source>
</evidence>
<organism evidence="6 7">
    <name type="scientific">Cristinia sonorae</name>
    <dbReference type="NCBI Taxonomy" id="1940300"/>
    <lineage>
        <taxon>Eukaryota</taxon>
        <taxon>Fungi</taxon>
        <taxon>Dikarya</taxon>
        <taxon>Basidiomycota</taxon>
        <taxon>Agaricomycotina</taxon>
        <taxon>Agaricomycetes</taxon>
        <taxon>Agaricomycetidae</taxon>
        <taxon>Agaricales</taxon>
        <taxon>Pleurotineae</taxon>
        <taxon>Stephanosporaceae</taxon>
        <taxon>Cristinia</taxon>
    </lineage>
</organism>
<dbReference type="InterPro" id="IPR000172">
    <property type="entry name" value="GMC_OxRdtase_N"/>
</dbReference>
<dbReference type="InterPro" id="IPR015920">
    <property type="entry name" value="Cellobiose_DH-like_cyt"/>
</dbReference>
<name>A0A8K0UU76_9AGAR</name>
<keyword evidence="4" id="KW-0732">Signal</keyword>
<dbReference type="InterPro" id="IPR007867">
    <property type="entry name" value="GMC_OxRtase_C"/>
</dbReference>
<dbReference type="OrthoDB" id="413885at2759"/>
<dbReference type="AlphaFoldDB" id="A0A8K0UU76"/>
<keyword evidence="2" id="KW-0274">FAD</keyword>
<dbReference type="Pfam" id="PF16010">
    <property type="entry name" value="CDH-cyt"/>
    <property type="match status" value="1"/>
</dbReference>
<evidence type="ECO:0000313" key="6">
    <source>
        <dbReference type="EMBL" id="KAH8103281.1"/>
    </source>
</evidence>
<dbReference type="SMART" id="SM00664">
    <property type="entry name" value="DoH"/>
    <property type="match status" value="1"/>
</dbReference>
<comment type="cofactor">
    <cofactor evidence="1">
        <name>FAD</name>
        <dbReference type="ChEBI" id="CHEBI:57692"/>
    </cofactor>
</comment>
<gene>
    <name evidence="6" type="ORF">BXZ70DRAFT_714444</name>
</gene>
<dbReference type="SUPFAM" id="SSF54373">
    <property type="entry name" value="FAD-linked reductases, C-terminal domain"/>
    <property type="match status" value="1"/>
</dbReference>
<dbReference type="Pfam" id="PF05199">
    <property type="entry name" value="GMC_oxred_C"/>
    <property type="match status" value="1"/>
</dbReference>
<accession>A0A8K0UU76</accession>
<evidence type="ECO:0000313" key="7">
    <source>
        <dbReference type="Proteomes" id="UP000813824"/>
    </source>
</evidence>
<dbReference type="Gene3D" id="3.30.410.10">
    <property type="entry name" value="Cholesterol Oxidase, domain 2"/>
    <property type="match status" value="1"/>
</dbReference>
<keyword evidence="7" id="KW-1185">Reference proteome</keyword>
<dbReference type="InterPro" id="IPR053208">
    <property type="entry name" value="GMC_Oxidoreductase_CD"/>
</dbReference>
<evidence type="ECO:0000256" key="4">
    <source>
        <dbReference type="SAM" id="SignalP"/>
    </source>
</evidence>
<dbReference type="InterPro" id="IPR036188">
    <property type="entry name" value="FAD/NAD-bd_sf"/>
</dbReference>
<proteinExistence type="inferred from homology"/>
<dbReference type="GO" id="GO:0016614">
    <property type="term" value="F:oxidoreductase activity, acting on CH-OH group of donors"/>
    <property type="evidence" value="ECO:0007669"/>
    <property type="project" value="InterPro"/>
</dbReference>
<dbReference type="PANTHER" id="PTHR47190:SF2">
    <property type="entry name" value="CELLOBIOSE DEHYDROGENASE (AFU_ORTHOLOGUE AFUA_2G17620)"/>
    <property type="match status" value="1"/>
</dbReference>
<dbReference type="CDD" id="cd09630">
    <property type="entry name" value="CDH_like_cytochrome"/>
    <property type="match status" value="1"/>
</dbReference>
<dbReference type="Pfam" id="PF00732">
    <property type="entry name" value="GMC_oxred_N"/>
    <property type="match status" value="1"/>
</dbReference>
<feature type="chain" id="PRO_5035431410" evidence="4">
    <location>
        <begin position="19"/>
        <end position="772"/>
    </location>
</feature>
<comment type="similarity">
    <text evidence="2">Belongs to the GMC oxidoreductase family.</text>
</comment>
<feature type="compositionally biased region" description="Low complexity" evidence="3">
    <location>
        <begin position="215"/>
        <end position="227"/>
    </location>
</feature>
<evidence type="ECO:0000256" key="3">
    <source>
        <dbReference type="SAM" id="MobiDB-lite"/>
    </source>
</evidence>
<evidence type="ECO:0000256" key="1">
    <source>
        <dbReference type="ARBA" id="ARBA00001974"/>
    </source>
</evidence>
<feature type="region of interest" description="Disordered" evidence="3">
    <location>
        <begin position="202"/>
        <end position="227"/>
    </location>
</feature>
<keyword evidence="2" id="KW-0285">Flavoprotein</keyword>
<reference evidence="6" key="1">
    <citation type="journal article" date="2021" name="New Phytol.">
        <title>Evolutionary innovations through gain and loss of genes in the ectomycorrhizal Boletales.</title>
        <authorList>
            <person name="Wu G."/>
            <person name="Miyauchi S."/>
            <person name="Morin E."/>
            <person name="Kuo A."/>
            <person name="Drula E."/>
            <person name="Varga T."/>
            <person name="Kohler A."/>
            <person name="Feng B."/>
            <person name="Cao Y."/>
            <person name="Lipzen A."/>
            <person name="Daum C."/>
            <person name="Hundley H."/>
            <person name="Pangilinan J."/>
            <person name="Johnson J."/>
            <person name="Barry K."/>
            <person name="LaButti K."/>
            <person name="Ng V."/>
            <person name="Ahrendt S."/>
            <person name="Min B."/>
            <person name="Choi I.G."/>
            <person name="Park H."/>
            <person name="Plett J.M."/>
            <person name="Magnuson J."/>
            <person name="Spatafora J.W."/>
            <person name="Nagy L.G."/>
            <person name="Henrissat B."/>
            <person name="Grigoriev I.V."/>
            <person name="Yang Z.L."/>
            <person name="Xu J."/>
            <person name="Martin F.M."/>
        </authorList>
    </citation>
    <scope>NUCLEOTIDE SEQUENCE</scope>
    <source>
        <strain evidence="6">KKN 215</strain>
    </source>
</reference>
<feature type="signal peptide" evidence="4">
    <location>
        <begin position="1"/>
        <end position="18"/>
    </location>
</feature>
<dbReference type="InterPro" id="IPR005018">
    <property type="entry name" value="DOMON_domain"/>
</dbReference>
<dbReference type="EMBL" id="JAEVFJ010000007">
    <property type="protein sequence ID" value="KAH8103281.1"/>
    <property type="molecule type" value="Genomic_DNA"/>
</dbReference>
<dbReference type="PANTHER" id="PTHR47190">
    <property type="entry name" value="DEHYDROGENASE, PUTATIVE-RELATED"/>
    <property type="match status" value="1"/>
</dbReference>
<dbReference type="SUPFAM" id="SSF49344">
    <property type="entry name" value="CBD9-like"/>
    <property type="match status" value="1"/>
</dbReference>
<feature type="domain" description="Glucose-methanol-choline oxidoreductase N-terminal" evidence="5">
    <location>
        <begin position="316"/>
        <end position="339"/>
    </location>
</feature>